<dbReference type="GO" id="GO:0032259">
    <property type="term" value="P:methylation"/>
    <property type="evidence" value="ECO:0007669"/>
    <property type="project" value="UniProtKB-KW"/>
</dbReference>
<dbReference type="GO" id="GO:0003676">
    <property type="term" value="F:nucleic acid binding"/>
    <property type="evidence" value="ECO:0007669"/>
    <property type="project" value="InterPro"/>
</dbReference>
<evidence type="ECO:0000256" key="2">
    <source>
        <dbReference type="ARBA" id="ARBA00022679"/>
    </source>
</evidence>
<dbReference type="OrthoDB" id="9800643at2"/>
<reference evidence="8 9" key="1">
    <citation type="submission" date="2019-06" db="EMBL/GenBank/DDBJ databases">
        <authorList>
            <person name="Li J."/>
        </authorList>
    </citation>
    <scope>NUCLEOTIDE SEQUENCE [LARGE SCALE GENOMIC DNA]</scope>
    <source>
        <strain evidence="8 9">LMG 28165</strain>
    </source>
</reference>
<protein>
    <recommendedName>
        <fullName evidence="5">Release factor glutamine methyltransferase</fullName>
        <shortName evidence="5">RF MTase</shortName>
        <ecNumber evidence="5">2.1.1.297</ecNumber>
    </recommendedName>
    <alternativeName>
        <fullName evidence="5">N5-glutamine methyltransferase PrmC</fullName>
    </alternativeName>
    <alternativeName>
        <fullName evidence="5">Protein-(glutamine-N5) MTase PrmC</fullName>
    </alternativeName>
    <alternativeName>
        <fullName evidence="5">Protein-glutamine N-methyltransferase PrmC</fullName>
    </alternativeName>
</protein>
<dbReference type="PANTHER" id="PTHR18895:SF74">
    <property type="entry name" value="MTRF1L RELEASE FACTOR GLUTAMINE METHYLTRANSFERASE"/>
    <property type="match status" value="1"/>
</dbReference>
<sequence length="287" mass="30321">MILLDALAEAKARLAAAGVPTPEVDARLLAAHVCGVAPLALDRRQEAPVEFFELVKRREAREPLQHIVGTAPFGPHDLRVGPGVFIPRPETEVLADWAAAHAEKLVRSSAAEGAPVVVDLCTGSGALACYIAARVPQVEVWGVEKQVSALGFAVRNAPEARIVQGDVTDIDCLAELNGQVDIVVTNPPYVPETPDLEPEVYCDPPEAVFAGADGLEVIRAMAPTVERLLKPGGVVGFEHDDNASELVAPILRAQGLGNVRPMADLTGTERFTIASKVSQARTKGTSA</sequence>
<keyword evidence="9" id="KW-1185">Reference proteome</keyword>
<dbReference type="Proteomes" id="UP000312032">
    <property type="component" value="Unassembled WGS sequence"/>
</dbReference>
<evidence type="ECO:0000259" key="7">
    <source>
        <dbReference type="Pfam" id="PF17827"/>
    </source>
</evidence>
<dbReference type="EC" id="2.1.1.297" evidence="5"/>
<keyword evidence="2 5" id="KW-0808">Transferase</keyword>
<evidence type="ECO:0000313" key="9">
    <source>
        <dbReference type="Proteomes" id="UP000312032"/>
    </source>
</evidence>
<dbReference type="Gene3D" id="1.10.8.10">
    <property type="entry name" value="DNA helicase RuvA subunit, C-terminal domain"/>
    <property type="match status" value="1"/>
</dbReference>
<dbReference type="NCBIfam" id="TIGR00536">
    <property type="entry name" value="hemK_fam"/>
    <property type="match status" value="1"/>
</dbReference>
<gene>
    <name evidence="5 8" type="primary">prmC</name>
    <name evidence="8" type="ORF">FHE74_01445</name>
</gene>
<dbReference type="HAMAP" id="MF_02126">
    <property type="entry name" value="RF_methyltr_PrmC"/>
    <property type="match status" value="1"/>
</dbReference>
<evidence type="ECO:0000259" key="6">
    <source>
        <dbReference type="Pfam" id="PF05175"/>
    </source>
</evidence>
<dbReference type="InterPro" id="IPR002052">
    <property type="entry name" value="DNA_methylase_N6_adenine_CS"/>
</dbReference>
<evidence type="ECO:0000256" key="1">
    <source>
        <dbReference type="ARBA" id="ARBA00022603"/>
    </source>
</evidence>
<feature type="binding site" evidence="5">
    <location>
        <position position="144"/>
    </location>
    <ligand>
        <name>S-adenosyl-L-methionine</name>
        <dbReference type="ChEBI" id="CHEBI:59789"/>
    </ligand>
</feature>
<dbReference type="Pfam" id="PF05175">
    <property type="entry name" value="MTS"/>
    <property type="match status" value="1"/>
</dbReference>
<accession>A0A5C4U6J6</accession>
<evidence type="ECO:0000256" key="3">
    <source>
        <dbReference type="ARBA" id="ARBA00022691"/>
    </source>
</evidence>
<dbReference type="PROSITE" id="PS00092">
    <property type="entry name" value="N6_MTASE"/>
    <property type="match status" value="1"/>
</dbReference>
<dbReference type="Pfam" id="PF17827">
    <property type="entry name" value="PrmC_N"/>
    <property type="match status" value="1"/>
</dbReference>
<feature type="binding site" evidence="5">
    <location>
        <position position="186"/>
    </location>
    <ligand>
        <name>S-adenosyl-L-methionine</name>
        <dbReference type="ChEBI" id="CHEBI:59789"/>
    </ligand>
</feature>
<evidence type="ECO:0000256" key="5">
    <source>
        <dbReference type="HAMAP-Rule" id="MF_02126"/>
    </source>
</evidence>
<evidence type="ECO:0000256" key="4">
    <source>
        <dbReference type="ARBA" id="ARBA00048391"/>
    </source>
</evidence>
<dbReference type="CDD" id="cd02440">
    <property type="entry name" value="AdoMet_MTases"/>
    <property type="match status" value="1"/>
</dbReference>
<dbReference type="InterPro" id="IPR019874">
    <property type="entry name" value="RF_methyltr_PrmC"/>
</dbReference>
<dbReference type="InterPro" id="IPR029063">
    <property type="entry name" value="SAM-dependent_MTases_sf"/>
</dbReference>
<comment type="catalytic activity">
    <reaction evidence="4 5">
        <text>L-glutaminyl-[peptide chain release factor] + S-adenosyl-L-methionine = N(5)-methyl-L-glutaminyl-[peptide chain release factor] + S-adenosyl-L-homocysteine + H(+)</text>
        <dbReference type="Rhea" id="RHEA:42896"/>
        <dbReference type="Rhea" id="RHEA-COMP:10271"/>
        <dbReference type="Rhea" id="RHEA-COMP:10272"/>
        <dbReference type="ChEBI" id="CHEBI:15378"/>
        <dbReference type="ChEBI" id="CHEBI:30011"/>
        <dbReference type="ChEBI" id="CHEBI:57856"/>
        <dbReference type="ChEBI" id="CHEBI:59789"/>
        <dbReference type="ChEBI" id="CHEBI:61891"/>
        <dbReference type="EC" id="2.1.1.297"/>
    </reaction>
</comment>
<dbReference type="InterPro" id="IPR007848">
    <property type="entry name" value="Small_mtfrase_dom"/>
</dbReference>
<keyword evidence="3 5" id="KW-0949">S-adenosyl-L-methionine</keyword>
<organism evidence="8 9">
    <name type="scientific">Corynebacterium tapiri</name>
    <dbReference type="NCBI Taxonomy" id="1448266"/>
    <lineage>
        <taxon>Bacteria</taxon>
        <taxon>Bacillati</taxon>
        <taxon>Actinomycetota</taxon>
        <taxon>Actinomycetes</taxon>
        <taxon>Mycobacteriales</taxon>
        <taxon>Corynebacteriaceae</taxon>
        <taxon>Corynebacterium</taxon>
    </lineage>
</organism>
<feature type="domain" description="Release factor glutamine methyltransferase N-terminal" evidence="7">
    <location>
        <begin position="5"/>
        <end position="69"/>
    </location>
</feature>
<feature type="domain" description="Methyltransferase small" evidence="6">
    <location>
        <begin position="116"/>
        <end position="190"/>
    </location>
</feature>
<comment type="function">
    <text evidence="5">Methylates the class 1 translation termination release factors RF1/PrfA and RF2/PrfB on the glutamine residue of the universally conserved GGQ motif.</text>
</comment>
<dbReference type="InterPro" id="IPR040758">
    <property type="entry name" value="PrmC_N"/>
</dbReference>
<dbReference type="Gene3D" id="3.40.50.150">
    <property type="entry name" value="Vaccinia Virus protein VP39"/>
    <property type="match status" value="1"/>
</dbReference>
<evidence type="ECO:0000313" key="8">
    <source>
        <dbReference type="EMBL" id="TNL99732.1"/>
    </source>
</evidence>
<dbReference type="InterPro" id="IPR050320">
    <property type="entry name" value="N5-glutamine_MTase"/>
</dbReference>
<dbReference type="EMBL" id="VDHJ01000002">
    <property type="protein sequence ID" value="TNL99732.1"/>
    <property type="molecule type" value="Genomic_DNA"/>
</dbReference>
<name>A0A5C4U6J6_9CORY</name>
<dbReference type="PANTHER" id="PTHR18895">
    <property type="entry name" value="HEMK METHYLTRANSFERASE"/>
    <property type="match status" value="1"/>
</dbReference>
<dbReference type="GO" id="GO:0102559">
    <property type="term" value="F:peptide chain release factor N(5)-glutamine methyltransferase activity"/>
    <property type="evidence" value="ECO:0007669"/>
    <property type="project" value="UniProtKB-EC"/>
</dbReference>
<dbReference type="InterPro" id="IPR004556">
    <property type="entry name" value="HemK-like"/>
</dbReference>
<dbReference type="SUPFAM" id="SSF53335">
    <property type="entry name" value="S-adenosyl-L-methionine-dependent methyltransferases"/>
    <property type="match status" value="1"/>
</dbReference>
<dbReference type="NCBIfam" id="TIGR03534">
    <property type="entry name" value="RF_mod_PrmC"/>
    <property type="match status" value="1"/>
</dbReference>
<keyword evidence="1 5" id="KW-0489">Methyltransferase</keyword>
<comment type="caution">
    <text evidence="5">Lacks conserved residue(s) required for the propagation of feature annotation.</text>
</comment>
<feature type="binding site" evidence="5">
    <location>
        <begin position="186"/>
        <end position="189"/>
    </location>
    <ligand>
        <name>substrate</name>
    </ligand>
</feature>
<comment type="caution">
    <text evidence="8">The sequence shown here is derived from an EMBL/GenBank/DDBJ whole genome shotgun (WGS) entry which is preliminary data.</text>
</comment>
<dbReference type="AlphaFoldDB" id="A0A5C4U6J6"/>
<comment type="similarity">
    <text evidence="5">Belongs to the protein N5-glutamine methyltransferase family. PrmC subfamily.</text>
</comment>
<proteinExistence type="inferred from homology"/>